<evidence type="ECO:0000313" key="2">
    <source>
        <dbReference type="EMBL" id="AEG61171.1"/>
    </source>
</evidence>
<gene>
    <name evidence="2" type="ordered locus">Desru_2958</name>
</gene>
<proteinExistence type="predicted"/>
<sequence length="36" mass="3704">MGYNVGGCGGNSSLFCILIILLLLCSCGNSFYGADQ</sequence>
<reference evidence="2 3" key="2">
    <citation type="journal article" date="2012" name="Stand. Genomic Sci.">
        <title>Complete genome sequence of the sulfate-reducing firmicute Desulfotomaculum ruminis type strain (DL(T)).</title>
        <authorList>
            <person name="Spring S."/>
            <person name="Visser M."/>
            <person name="Lu M."/>
            <person name="Copeland A."/>
            <person name="Lapidus A."/>
            <person name="Lucas S."/>
            <person name="Cheng J.F."/>
            <person name="Han C."/>
            <person name="Tapia R."/>
            <person name="Goodwin L.A."/>
            <person name="Pitluck S."/>
            <person name="Ivanova N."/>
            <person name="Land M."/>
            <person name="Hauser L."/>
            <person name="Larimer F."/>
            <person name="Rohde M."/>
            <person name="Goker M."/>
            <person name="Detter J.C."/>
            <person name="Kyrpides N.C."/>
            <person name="Woyke T."/>
            <person name="Schaap P.J."/>
            <person name="Plugge C.M."/>
            <person name="Muyzer G."/>
            <person name="Kuever J."/>
            <person name="Pereira I.A."/>
            <person name="Parshina S.N."/>
            <person name="Bernier-Latmani R."/>
            <person name="Stams A.J."/>
            <person name="Klenk H.P."/>
        </authorList>
    </citation>
    <scope>NUCLEOTIDE SEQUENCE [LARGE SCALE GENOMIC DNA]</scope>
    <source>
        <strain evidence="3">ATCC 23193 / DSM 2154 / NCIB 8452 / DL</strain>
    </source>
</reference>
<feature type="transmembrane region" description="Helical" evidence="1">
    <location>
        <begin position="12"/>
        <end position="32"/>
    </location>
</feature>
<organism evidence="2 3">
    <name type="scientific">Desulforamulus ruminis (strain ATCC 23193 / DSM 2154 / NCIMB 8452 / DL)</name>
    <name type="common">Desulfotomaculum ruminis</name>
    <dbReference type="NCBI Taxonomy" id="696281"/>
    <lineage>
        <taxon>Bacteria</taxon>
        <taxon>Bacillati</taxon>
        <taxon>Bacillota</taxon>
        <taxon>Clostridia</taxon>
        <taxon>Eubacteriales</taxon>
        <taxon>Peptococcaceae</taxon>
        <taxon>Desulforamulus</taxon>
    </lineage>
</organism>
<evidence type="ECO:0000313" key="3">
    <source>
        <dbReference type="Proteomes" id="UP000009234"/>
    </source>
</evidence>
<keyword evidence="1" id="KW-0812">Transmembrane</keyword>
<dbReference type="HOGENOM" id="CLU_3355820_0_0_9"/>
<keyword evidence="1" id="KW-1133">Transmembrane helix</keyword>
<dbReference type="KEGG" id="dru:Desru_2958"/>
<dbReference type="Proteomes" id="UP000009234">
    <property type="component" value="Chromosome"/>
</dbReference>
<keyword evidence="1" id="KW-0472">Membrane</keyword>
<dbReference type="AlphaFoldDB" id="F6DT66"/>
<evidence type="ECO:0000256" key="1">
    <source>
        <dbReference type="SAM" id="Phobius"/>
    </source>
</evidence>
<reference evidence="3" key="1">
    <citation type="submission" date="2011-05" db="EMBL/GenBank/DDBJ databases">
        <title>Complete sequence of Desulfotomaculum ruminis DSM 2154.</title>
        <authorList>
            <person name="Lucas S."/>
            <person name="Copeland A."/>
            <person name="Lapidus A."/>
            <person name="Cheng J.-F."/>
            <person name="Goodwin L."/>
            <person name="Pitluck S."/>
            <person name="Lu M."/>
            <person name="Detter J.C."/>
            <person name="Han C."/>
            <person name="Tapia R."/>
            <person name="Land M."/>
            <person name="Hauser L."/>
            <person name="Kyrpides N."/>
            <person name="Ivanova N."/>
            <person name="Mikhailova N."/>
            <person name="Pagani I."/>
            <person name="Stams A.J.M."/>
            <person name="Plugge C.M."/>
            <person name="Muyzer G."/>
            <person name="Kuever J."/>
            <person name="Parshina S.N."/>
            <person name="Ivanova A.E."/>
            <person name="Nazina T.N."/>
            <person name="Brambilla E."/>
            <person name="Spring S."/>
            <person name="Klenk H.-P."/>
            <person name="Woyke T."/>
        </authorList>
    </citation>
    <scope>NUCLEOTIDE SEQUENCE [LARGE SCALE GENOMIC DNA]</scope>
    <source>
        <strain evidence="3">ATCC 23193 / DSM 2154 / NCIB 8452 / DL</strain>
    </source>
</reference>
<name>F6DT66_DESRL</name>
<dbReference type="EMBL" id="CP002780">
    <property type="protein sequence ID" value="AEG61171.1"/>
    <property type="molecule type" value="Genomic_DNA"/>
</dbReference>
<keyword evidence="3" id="KW-1185">Reference proteome</keyword>
<accession>F6DT66</accession>
<protein>
    <submittedName>
        <fullName evidence="2">Uncharacterized protein</fullName>
    </submittedName>
</protein>